<feature type="transmembrane region" description="Helical" evidence="1">
    <location>
        <begin position="45"/>
        <end position="62"/>
    </location>
</feature>
<feature type="transmembrane region" description="Helical" evidence="1">
    <location>
        <begin position="17"/>
        <end position="38"/>
    </location>
</feature>
<organism evidence="2 3">
    <name type="scientific">Nocardia ninae NBRC 108245</name>
    <dbReference type="NCBI Taxonomy" id="1210091"/>
    <lineage>
        <taxon>Bacteria</taxon>
        <taxon>Bacillati</taxon>
        <taxon>Actinomycetota</taxon>
        <taxon>Actinomycetes</taxon>
        <taxon>Mycobacteriales</taxon>
        <taxon>Nocardiaceae</taxon>
        <taxon>Nocardia</taxon>
    </lineage>
</organism>
<gene>
    <name evidence="2" type="ORF">NN4_55500</name>
</gene>
<dbReference type="EMBL" id="BJXA01000045">
    <property type="protein sequence ID" value="GEM41031.1"/>
    <property type="molecule type" value="Genomic_DNA"/>
</dbReference>
<evidence type="ECO:0000256" key="1">
    <source>
        <dbReference type="SAM" id="Phobius"/>
    </source>
</evidence>
<dbReference type="AlphaFoldDB" id="A0A511MKS2"/>
<keyword evidence="1" id="KW-0812">Transmembrane</keyword>
<name>A0A511MKS2_9NOCA</name>
<reference evidence="2 3" key="1">
    <citation type="submission" date="2019-07" db="EMBL/GenBank/DDBJ databases">
        <title>Whole genome shotgun sequence of Nocardia ninae NBRC 108245.</title>
        <authorList>
            <person name="Hosoyama A."/>
            <person name="Uohara A."/>
            <person name="Ohji S."/>
            <person name="Ichikawa N."/>
        </authorList>
    </citation>
    <scope>NUCLEOTIDE SEQUENCE [LARGE SCALE GENOMIC DNA]</scope>
    <source>
        <strain evidence="2 3">NBRC 108245</strain>
    </source>
</reference>
<comment type="caution">
    <text evidence="2">The sequence shown here is derived from an EMBL/GenBank/DDBJ whole genome shotgun (WGS) entry which is preliminary data.</text>
</comment>
<keyword evidence="1" id="KW-1133">Transmembrane helix</keyword>
<evidence type="ECO:0000313" key="2">
    <source>
        <dbReference type="EMBL" id="GEM41031.1"/>
    </source>
</evidence>
<evidence type="ECO:0000313" key="3">
    <source>
        <dbReference type="Proteomes" id="UP000321424"/>
    </source>
</evidence>
<keyword evidence="1" id="KW-0472">Membrane</keyword>
<dbReference type="RefSeq" id="WP_147137321.1">
    <property type="nucleotide sequence ID" value="NZ_BJXA01000045.1"/>
</dbReference>
<sequence>MGGASIHTKQHAWWDNYLVALLGLVLAAGFAIAAIAAASGGAYPVAITLAALAVPFAIPTIVQILGELLIYLLIPVVLVGFVLFLPILAVSPAARKWARRRWRDR</sequence>
<protein>
    <submittedName>
        <fullName evidence="2">Uncharacterized protein</fullName>
    </submittedName>
</protein>
<dbReference type="Proteomes" id="UP000321424">
    <property type="component" value="Unassembled WGS sequence"/>
</dbReference>
<accession>A0A511MKS2</accession>
<keyword evidence="3" id="KW-1185">Reference proteome</keyword>
<proteinExistence type="predicted"/>
<feature type="transmembrane region" description="Helical" evidence="1">
    <location>
        <begin position="68"/>
        <end position="91"/>
    </location>
</feature>